<comment type="caution">
    <text evidence="2">The sequence shown here is derived from an EMBL/GenBank/DDBJ whole genome shotgun (WGS) entry which is preliminary data.</text>
</comment>
<organism evidence="2 3">
    <name type="scientific">Symbiodinium necroappetens</name>
    <dbReference type="NCBI Taxonomy" id="1628268"/>
    <lineage>
        <taxon>Eukaryota</taxon>
        <taxon>Sar</taxon>
        <taxon>Alveolata</taxon>
        <taxon>Dinophyceae</taxon>
        <taxon>Suessiales</taxon>
        <taxon>Symbiodiniaceae</taxon>
        <taxon>Symbiodinium</taxon>
    </lineage>
</organism>
<feature type="transmembrane region" description="Helical" evidence="1">
    <location>
        <begin position="40"/>
        <end position="56"/>
    </location>
</feature>
<keyword evidence="1" id="KW-0472">Membrane</keyword>
<proteinExistence type="predicted"/>
<keyword evidence="1" id="KW-1133">Transmembrane helix</keyword>
<feature type="non-terminal residue" evidence="2">
    <location>
        <position position="1"/>
    </location>
</feature>
<dbReference type="AlphaFoldDB" id="A0A812LK84"/>
<keyword evidence="3" id="KW-1185">Reference proteome</keyword>
<dbReference type="OrthoDB" id="10282289at2759"/>
<evidence type="ECO:0000313" key="3">
    <source>
        <dbReference type="Proteomes" id="UP000601435"/>
    </source>
</evidence>
<gene>
    <name evidence="2" type="ORF">SNEC2469_LOCUS4759</name>
</gene>
<dbReference type="EMBL" id="CAJNJA010009327">
    <property type="protein sequence ID" value="CAE7245668.1"/>
    <property type="molecule type" value="Genomic_DNA"/>
</dbReference>
<keyword evidence="1" id="KW-0812">Transmembrane</keyword>
<accession>A0A812LK84</accession>
<feature type="non-terminal residue" evidence="2">
    <location>
        <position position="101"/>
    </location>
</feature>
<sequence length="101" mass="11500">ASDIDNETPMKGTSEISEEEFQRLKEFIYGMIGCLRQCELIFFVGLPLLGLAGAFFTTKEQGFPMGFYLGYVPFLLVNKGIEVYYLFRWKALDPVAAEIQK</sequence>
<reference evidence="2" key="1">
    <citation type="submission" date="2021-02" db="EMBL/GenBank/DDBJ databases">
        <authorList>
            <person name="Dougan E. K."/>
            <person name="Rhodes N."/>
            <person name="Thang M."/>
            <person name="Chan C."/>
        </authorList>
    </citation>
    <scope>NUCLEOTIDE SEQUENCE</scope>
</reference>
<feature type="transmembrane region" description="Helical" evidence="1">
    <location>
        <begin position="68"/>
        <end position="87"/>
    </location>
</feature>
<dbReference type="Proteomes" id="UP000601435">
    <property type="component" value="Unassembled WGS sequence"/>
</dbReference>
<protein>
    <submittedName>
        <fullName evidence="2">Uncharacterized protein</fullName>
    </submittedName>
</protein>
<name>A0A812LK84_9DINO</name>
<evidence type="ECO:0000313" key="2">
    <source>
        <dbReference type="EMBL" id="CAE7245668.1"/>
    </source>
</evidence>
<evidence type="ECO:0000256" key="1">
    <source>
        <dbReference type="SAM" id="Phobius"/>
    </source>
</evidence>